<protein>
    <recommendedName>
        <fullName evidence="5">NmrA-like domain-containing protein</fullName>
    </recommendedName>
</protein>
<sequence length="300" mass="33524">MTKTSIAILGLNGFLGAPVLEAINSGKFDDKISYPIKAITRKEPTTKSDKIEYIIADISKPESIDLIVEKLGDIDTFIELISPNPEIFKNIELLLSKLKPKLFIPSQFGTDTDKVDEYAPGFLSIKGQHSKNVRDLNIKVVDILTSLFATPGAFLYEWVGAVGLNVETKSIDVIGDINQKFHISKLEDIANTVLSISTNENPNSLPDTIRIASDVVTPQIVIDTYSKNHDNVEFKIASEKSAEDAKKEFAESLAKNFEKDKFLWYLQVILAQGLDNGLYFSKLDNELVNPNESLWKWGKW</sequence>
<dbReference type="eggNOG" id="ENOG502S12R">
    <property type="taxonomic scope" value="Eukaryota"/>
</dbReference>
<evidence type="ECO:0008006" key="5">
    <source>
        <dbReference type="Google" id="ProtNLM"/>
    </source>
</evidence>
<dbReference type="InterPro" id="IPR036291">
    <property type="entry name" value="NAD(P)-bd_dom_sf"/>
</dbReference>
<accession>C5MFQ7</accession>
<organism evidence="3 4">
    <name type="scientific">Candida tropicalis (strain ATCC MYA-3404 / T1)</name>
    <name type="common">Yeast</name>
    <dbReference type="NCBI Taxonomy" id="294747"/>
    <lineage>
        <taxon>Eukaryota</taxon>
        <taxon>Fungi</taxon>
        <taxon>Dikarya</taxon>
        <taxon>Ascomycota</taxon>
        <taxon>Saccharomycotina</taxon>
        <taxon>Pichiomycetes</taxon>
        <taxon>Debaryomycetaceae</taxon>
        <taxon>Candida/Lodderomyces clade</taxon>
        <taxon>Candida</taxon>
    </lineage>
</organism>
<evidence type="ECO:0000256" key="2">
    <source>
        <dbReference type="ARBA" id="ARBA00023002"/>
    </source>
</evidence>
<gene>
    <name evidence="3" type="ORF">CTRG_04900</name>
</gene>
<evidence type="ECO:0000313" key="3">
    <source>
        <dbReference type="EMBL" id="EER31170.1"/>
    </source>
</evidence>
<dbReference type="SUPFAM" id="SSF51735">
    <property type="entry name" value="NAD(P)-binding Rossmann-fold domains"/>
    <property type="match status" value="1"/>
</dbReference>
<evidence type="ECO:0000313" key="4">
    <source>
        <dbReference type="Proteomes" id="UP000002037"/>
    </source>
</evidence>
<name>C5MFQ7_CANTT</name>
<dbReference type="GO" id="GO:0016491">
    <property type="term" value="F:oxidoreductase activity"/>
    <property type="evidence" value="ECO:0007669"/>
    <property type="project" value="UniProtKB-KW"/>
</dbReference>
<proteinExistence type="predicted"/>
<dbReference type="OrthoDB" id="9974981at2759"/>
<keyword evidence="1" id="KW-0521">NADP</keyword>
<dbReference type="KEGG" id="ctp:CTRG_04900"/>
<dbReference type="VEuPathDB" id="FungiDB:CTRG_04900"/>
<reference evidence="3 4" key="1">
    <citation type="journal article" date="2009" name="Nature">
        <title>Evolution of pathogenicity and sexual reproduction in eight Candida genomes.</title>
        <authorList>
            <person name="Butler G."/>
            <person name="Rasmussen M.D."/>
            <person name="Lin M.F."/>
            <person name="Santos M.A."/>
            <person name="Sakthikumar S."/>
            <person name="Munro C.A."/>
            <person name="Rheinbay E."/>
            <person name="Grabherr M."/>
            <person name="Forche A."/>
            <person name="Reedy J.L."/>
            <person name="Agrafioti I."/>
            <person name="Arnaud M.B."/>
            <person name="Bates S."/>
            <person name="Brown A.J."/>
            <person name="Brunke S."/>
            <person name="Costanzo M.C."/>
            <person name="Fitzpatrick D.A."/>
            <person name="de Groot P.W."/>
            <person name="Harris D."/>
            <person name="Hoyer L.L."/>
            <person name="Hube B."/>
            <person name="Klis F.M."/>
            <person name="Kodira C."/>
            <person name="Lennard N."/>
            <person name="Logue M.E."/>
            <person name="Martin R."/>
            <person name="Neiman A.M."/>
            <person name="Nikolaou E."/>
            <person name="Quail M.A."/>
            <person name="Quinn J."/>
            <person name="Santos M.C."/>
            <person name="Schmitzberger F.F."/>
            <person name="Sherlock G."/>
            <person name="Shah P."/>
            <person name="Silverstein K.A."/>
            <person name="Skrzypek M.S."/>
            <person name="Soll D."/>
            <person name="Staggs R."/>
            <person name="Stansfield I."/>
            <person name="Stumpf M.P."/>
            <person name="Sudbery P.E."/>
            <person name="Srikantha T."/>
            <person name="Zeng Q."/>
            <person name="Berman J."/>
            <person name="Berriman M."/>
            <person name="Heitman J."/>
            <person name="Gow N.A."/>
            <person name="Lorenz M.C."/>
            <person name="Birren B.W."/>
            <person name="Kellis M."/>
            <person name="Cuomo C.A."/>
        </authorList>
    </citation>
    <scope>NUCLEOTIDE SEQUENCE [LARGE SCALE GENOMIC DNA]</scope>
    <source>
        <strain evidence="4">ATCC MYA-3404 / T1</strain>
    </source>
</reference>
<dbReference type="Proteomes" id="UP000002037">
    <property type="component" value="Unassembled WGS sequence"/>
</dbReference>
<dbReference type="PANTHER" id="PTHR47706:SF9">
    <property type="entry name" value="NMRA-LIKE DOMAIN-CONTAINING PROTEIN-RELATED"/>
    <property type="match status" value="1"/>
</dbReference>
<dbReference type="HOGENOM" id="CLU_058266_0_0_1"/>
<dbReference type="AlphaFoldDB" id="C5MFQ7"/>
<evidence type="ECO:0000256" key="1">
    <source>
        <dbReference type="ARBA" id="ARBA00022857"/>
    </source>
</evidence>
<dbReference type="InterPro" id="IPR051609">
    <property type="entry name" value="NmrA/Isoflavone_reductase-like"/>
</dbReference>
<keyword evidence="4" id="KW-1185">Reference proteome</keyword>
<dbReference type="RefSeq" id="XP_002550602.1">
    <property type="nucleotide sequence ID" value="XM_002550556.1"/>
</dbReference>
<dbReference type="Gene3D" id="3.40.50.720">
    <property type="entry name" value="NAD(P)-binding Rossmann-like Domain"/>
    <property type="match status" value="1"/>
</dbReference>
<dbReference type="PANTHER" id="PTHR47706">
    <property type="entry name" value="NMRA-LIKE FAMILY PROTEIN"/>
    <property type="match status" value="1"/>
</dbReference>
<keyword evidence="2" id="KW-0560">Oxidoreductase</keyword>
<dbReference type="GeneID" id="8298903"/>
<dbReference type="Gene3D" id="3.90.25.10">
    <property type="entry name" value="UDP-galactose 4-epimerase, domain 1"/>
    <property type="match status" value="1"/>
</dbReference>
<dbReference type="EMBL" id="GG692401">
    <property type="protein sequence ID" value="EER31170.1"/>
    <property type="molecule type" value="Genomic_DNA"/>
</dbReference>